<keyword evidence="1" id="KW-0343">GTPase activation</keyword>
<dbReference type="SMART" id="SM00228">
    <property type="entry name" value="PDZ"/>
    <property type="match status" value="1"/>
</dbReference>
<evidence type="ECO:0000256" key="3">
    <source>
        <dbReference type="SAM" id="Coils"/>
    </source>
</evidence>
<feature type="domain" description="Rap-GAP" evidence="5">
    <location>
        <begin position="434"/>
        <end position="644"/>
    </location>
</feature>
<dbReference type="SUPFAM" id="SSF111347">
    <property type="entry name" value="Rap/Ran-GAP"/>
    <property type="match status" value="1"/>
</dbReference>
<evidence type="ECO:0000256" key="4">
    <source>
        <dbReference type="SAM" id="MobiDB-lite"/>
    </source>
</evidence>
<evidence type="ECO:0008006" key="9">
    <source>
        <dbReference type="Google" id="ProtNLM"/>
    </source>
</evidence>
<dbReference type="InterPro" id="IPR036034">
    <property type="entry name" value="PDZ_sf"/>
</dbReference>
<dbReference type="PANTHER" id="PTHR15711:SF22">
    <property type="entry name" value="RAP-GAP DOMAIN-CONTAINING PROTEIN"/>
    <property type="match status" value="1"/>
</dbReference>
<dbReference type="SUPFAM" id="SSF50156">
    <property type="entry name" value="PDZ domain-like"/>
    <property type="match status" value="1"/>
</dbReference>
<evidence type="ECO:0000256" key="1">
    <source>
        <dbReference type="ARBA" id="ARBA00022468"/>
    </source>
</evidence>
<accession>A0A8C4H2N6</accession>
<dbReference type="Gene3D" id="2.30.42.10">
    <property type="match status" value="1"/>
</dbReference>
<evidence type="ECO:0000256" key="2">
    <source>
        <dbReference type="ARBA" id="ARBA00023054"/>
    </source>
</evidence>
<dbReference type="InterPro" id="IPR050989">
    <property type="entry name" value="Rap1_Ran_GAP"/>
</dbReference>
<keyword evidence="8" id="KW-1185">Reference proteome</keyword>
<keyword evidence="2 3" id="KW-0175">Coiled coil</keyword>
<feature type="coiled-coil region" evidence="3">
    <location>
        <begin position="1025"/>
        <end position="1059"/>
    </location>
</feature>
<dbReference type="PROSITE" id="PS50085">
    <property type="entry name" value="RAPGAP"/>
    <property type="match status" value="1"/>
</dbReference>
<sequence>THQQVLWIRIMGPPVVQGAPAVPKMGVRARVSDWPQRREVWDAQPPPRYDNLVQNFLKGPQQIRSETRYPFWDLLSHSPSRRMKRSNSEGTISDIEDLDPAAINPHTQASLRRQYGSTSTLDQPGQSGLPPLPEPPYLNALPSASLQTAAQIARGEMVYVAGHRPQQTEASLFSRLRSPRGFRDQQQEVRFSFSHYDVQSIFFNISESSDPQPNLRHRKTTSTVAWAGSSRQEAADPAVDVTANMFRSDENGGLVLSCPFFINETRGEPDKKLGLTRANSTPGTQSVFSRTCSNAGLSVLEVCSENVFPQNLVKNYDIEHFDLGAKYYLKYFYNKDHQNYFAVDENFGPVALSVRREKLEHEKDERQYNYRVILRTRQLCTLRGSILEDSVPSSSKHGTARGLPLKDVLEFVLPELNIHSLRLATSSPRVPELLLQLDQQELSFQHTVGVCFRASQNSQENNNKSSAALEQFLDLLGHKVQLKGFTKYRAQLDSIGDSTGGHSVYTKFREFEVMFHVSKQLPNTVNDTQQLMHKHHIGNDIVTVIFQEPDAPPFCPQNINSHVFIIVRVHRPCSQHTCYSVAVSRCRDVPCFGPLIPAGQSFSASPAFRDFLLMKIINAKHAVGRSEKVVAMAMCSRQEHLMALVENFVTSTPVDMSSSARFSFISLGGKKKERSTPRRYAHLQSSGALTWSVTARDFSHSTAVTCLLAISNEFVVLIEEASRQVVFSCYCRDVIGWSAGHGLIKLFYEHADCVMFSTTWKDIGEITQRLQLMSGGAPAVPMSLRRNCLGQLGFHVNFEGVVADVEAHSFAWQVGLRPGCRLMEICSIAVVTLSHEQMVELLRTSPMVTMVVIPPNRDGTPRRSVELYKKSYIKLMSYTFLSECVCLQFEDKNSSSNMLSSNTLSSNSWSSSSGFRHSEQQGLTYIDGASTDSGIDSFPSIPLALPPVSTATLVLRDIQGEGPDRGLTQKINPTADSNLGHLTENCSLSRNTRNNNNINNNNVPSPSDITATSLSGKVFQLEEILRQLQLDLLKEQQDKAALQQQVLNLHQDNLRLQEESQSATDQIMKFTAWIQNRSTLP</sequence>
<dbReference type="Pfam" id="PF02145">
    <property type="entry name" value="Rap_GAP"/>
    <property type="match status" value="1"/>
</dbReference>
<dbReference type="Pfam" id="PF21022">
    <property type="entry name" value="Rap-GAP_dimer"/>
    <property type="match status" value="1"/>
</dbReference>
<evidence type="ECO:0000313" key="8">
    <source>
        <dbReference type="Proteomes" id="UP000694389"/>
    </source>
</evidence>
<feature type="region of interest" description="Disordered" evidence="4">
    <location>
        <begin position="80"/>
        <end position="137"/>
    </location>
</feature>
<evidence type="ECO:0000259" key="6">
    <source>
        <dbReference type="PROSITE" id="PS50106"/>
    </source>
</evidence>
<reference evidence="7" key="1">
    <citation type="submission" date="2025-08" db="UniProtKB">
        <authorList>
            <consortium name="Ensembl"/>
        </authorList>
    </citation>
    <scope>IDENTIFICATION</scope>
</reference>
<feature type="domain" description="PDZ" evidence="6">
    <location>
        <begin position="781"/>
        <end position="857"/>
    </location>
</feature>
<evidence type="ECO:0000313" key="7">
    <source>
        <dbReference type="Ensembl" id="ENSDLAP00005036062.2"/>
    </source>
</evidence>
<dbReference type="PROSITE" id="PS50106">
    <property type="entry name" value="PDZ"/>
    <property type="match status" value="1"/>
</dbReference>
<proteinExistence type="predicted"/>
<dbReference type="PANTHER" id="PTHR15711">
    <property type="entry name" value="RAP GTPASE-ACTIVATING PROTEIN"/>
    <property type="match status" value="1"/>
</dbReference>
<protein>
    <recommendedName>
        <fullName evidence="9">Signal-induced proliferation-associated 1-like protein 2</fullName>
    </recommendedName>
</protein>
<name>A0A8C4H2N6_DICLA</name>
<dbReference type="Ensembl" id="ENSDLAT00005038471.2">
    <property type="protein sequence ID" value="ENSDLAP00005036062.2"/>
    <property type="gene ID" value="ENSDLAG00005016033.2"/>
</dbReference>
<dbReference type="InterPro" id="IPR035974">
    <property type="entry name" value="Rap/Ran-GAP_sf"/>
</dbReference>
<dbReference type="GO" id="GO:0005096">
    <property type="term" value="F:GTPase activator activity"/>
    <property type="evidence" value="ECO:0007669"/>
    <property type="project" value="UniProtKB-KW"/>
</dbReference>
<dbReference type="GO" id="GO:0051056">
    <property type="term" value="P:regulation of small GTPase mediated signal transduction"/>
    <property type="evidence" value="ECO:0007669"/>
    <property type="project" value="InterPro"/>
</dbReference>
<dbReference type="InterPro" id="IPR000331">
    <property type="entry name" value="Rap/Ran_GAP_dom"/>
</dbReference>
<dbReference type="Gene3D" id="6.10.140.210">
    <property type="match status" value="1"/>
</dbReference>
<dbReference type="AlphaFoldDB" id="A0A8C4H2N6"/>
<dbReference type="Gene3D" id="3.40.50.11210">
    <property type="entry name" value="Rap/Ran-GAP"/>
    <property type="match status" value="1"/>
</dbReference>
<dbReference type="CDD" id="cd06745">
    <property type="entry name" value="PDZ_SIPA1-like"/>
    <property type="match status" value="1"/>
</dbReference>
<feature type="compositionally biased region" description="Polar residues" evidence="4">
    <location>
        <begin position="105"/>
        <end position="126"/>
    </location>
</feature>
<evidence type="ECO:0000259" key="5">
    <source>
        <dbReference type="PROSITE" id="PS50085"/>
    </source>
</evidence>
<organism evidence="7 8">
    <name type="scientific">Dicentrarchus labrax</name>
    <name type="common">European seabass</name>
    <name type="synonym">Morone labrax</name>
    <dbReference type="NCBI Taxonomy" id="13489"/>
    <lineage>
        <taxon>Eukaryota</taxon>
        <taxon>Metazoa</taxon>
        <taxon>Chordata</taxon>
        <taxon>Craniata</taxon>
        <taxon>Vertebrata</taxon>
        <taxon>Euteleostomi</taxon>
        <taxon>Actinopterygii</taxon>
        <taxon>Neopterygii</taxon>
        <taxon>Teleostei</taxon>
        <taxon>Neoteleostei</taxon>
        <taxon>Acanthomorphata</taxon>
        <taxon>Eupercaria</taxon>
        <taxon>Moronidae</taxon>
        <taxon>Dicentrarchus</taxon>
    </lineage>
</organism>
<dbReference type="Proteomes" id="UP000694389">
    <property type="component" value="Unassembled WGS sequence"/>
</dbReference>
<dbReference type="GO" id="GO:0005737">
    <property type="term" value="C:cytoplasm"/>
    <property type="evidence" value="ECO:0007669"/>
    <property type="project" value="TreeGrafter"/>
</dbReference>
<reference evidence="7" key="2">
    <citation type="submission" date="2025-09" db="UniProtKB">
        <authorList>
            <consortium name="Ensembl"/>
        </authorList>
    </citation>
    <scope>IDENTIFICATION</scope>
</reference>
<dbReference type="InterPro" id="IPR001478">
    <property type="entry name" value="PDZ"/>
</dbReference>
<dbReference type="GeneTree" id="ENSGT00940000157388"/>